<dbReference type="OrthoDB" id="71227at2759"/>
<gene>
    <name evidence="3" type="ORF">KIW84_033481</name>
</gene>
<proteinExistence type="predicted"/>
<feature type="region of interest" description="Disordered" evidence="2">
    <location>
        <begin position="35"/>
        <end position="74"/>
    </location>
</feature>
<feature type="coiled-coil region" evidence="1">
    <location>
        <begin position="504"/>
        <end position="580"/>
    </location>
</feature>
<dbReference type="PANTHER" id="PTHR18921:SF3">
    <property type="entry name" value="VESICLE TETHERING-LIKE PROTEIN, PUTATIVE-RELATED"/>
    <property type="match status" value="1"/>
</dbReference>
<feature type="coiled-coil region" evidence="1">
    <location>
        <begin position="218"/>
        <end position="330"/>
    </location>
</feature>
<dbReference type="Gramene" id="Psat03G0348100-T1">
    <property type="protein sequence ID" value="KAI5428512.1"/>
    <property type="gene ID" value="KIW84_033481"/>
</dbReference>
<reference evidence="3 4" key="1">
    <citation type="journal article" date="2022" name="Nat. Genet.">
        <title>Improved pea reference genome and pan-genome highlight genomic features and evolutionary characteristics.</title>
        <authorList>
            <person name="Yang T."/>
            <person name="Liu R."/>
            <person name="Luo Y."/>
            <person name="Hu S."/>
            <person name="Wang D."/>
            <person name="Wang C."/>
            <person name="Pandey M.K."/>
            <person name="Ge S."/>
            <person name="Xu Q."/>
            <person name="Li N."/>
            <person name="Li G."/>
            <person name="Huang Y."/>
            <person name="Saxena R.K."/>
            <person name="Ji Y."/>
            <person name="Li M."/>
            <person name="Yan X."/>
            <person name="He Y."/>
            <person name="Liu Y."/>
            <person name="Wang X."/>
            <person name="Xiang C."/>
            <person name="Varshney R.K."/>
            <person name="Ding H."/>
            <person name="Gao S."/>
            <person name="Zong X."/>
        </authorList>
    </citation>
    <scope>NUCLEOTIDE SEQUENCE [LARGE SCALE GENOMIC DNA]</scope>
    <source>
        <strain evidence="3 4">cv. Zhongwan 6</strain>
    </source>
</reference>
<evidence type="ECO:0000256" key="2">
    <source>
        <dbReference type="SAM" id="MobiDB-lite"/>
    </source>
</evidence>
<dbReference type="AlphaFoldDB" id="A0A9D5AY23"/>
<sequence length="795" mass="88977">MWSTIANLKENLNKIALDVHHADDDEDDVVLASYGIQADGESPTVSDRRNSRGSLHSNSIPRSPAPNGNTDDSYGSEIEQYRAEIKRLQASEAEIKALSVNYAALLKEKEDHIIRLNKENGSLKQNLEASSPASSNGNYKVKGSSDQSSSRQHRFATQMKNRYATNNGTMSTLESNAIPSKMVSNHSDLQRKDKELADLVEGKNSPTVATQVPHTHEIQKLTLELEQERDKLANIQLQFHEEQKLNKSFQEELKLLKLERDKTTDEVRQLHNELNEKVSEIKRLQLELTRQEGEEAGNAMDSSKRLIETLEKENTALKMEKSELEAALKASRVSFTGKKSPDASQIQNRGSSSVSDLSDPSKSFPGKEDMEILLQKMSNDLKKTQQERDKAVQGLTRLKQHLLEKENEESEKMDEDNKIIEELRDSNNYLKAQISHLERILKQATSDQEKLKMANSSELLKSREVIDGLNKKLTNCISTIDAKNVELINLQTALGQYYAEIEAKEHLEGELAHAREETASLSQLLKDADCRAEILKGEKEEILAKLSHSEKVQSEWRSRVSKLEEENAKLRRALEQSMTRLNRMSVDSDFLVDRRIVIKLLITYFQRNHNKEVLDLMVRMLGFSNEDKQRIGLAQQGPGKGVVRGVLGLPGRLVGGILGGSSSESAVNVGSDNQSFADMWVDFLLKETEEREKREMSGSTGEPMGDSRDKTTNTSSASPPPSNQRFSTGNAPISSPSNQRFSTGNAPISSPTNQNTSPLSHGYFQHSEQIGSEFSTVPLTYSDSKTTSAKLLPRY</sequence>
<comment type="caution">
    <text evidence="3">The sequence shown here is derived from an EMBL/GenBank/DDBJ whole genome shotgun (WGS) entry which is preliminary data.</text>
</comment>
<evidence type="ECO:0000313" key="4">
    <source>
        <dbReference type="Proteomes" id="UP001058974"/>
    </source>
</evidence>
<feature type="region of interest" description="Disordered" evidence="2">
    <location>
        <begin position="125"/>
        <end position="154"/>
    </location>
</feature>
<evidence type="ECO:0000313" key="3">
    <source>
        <dbReference type="EMBL" id="KAI5428512.1"/>
    </source>
</evidence>
<organism evidence="3 4">
    <name type="scientific">Pisum sativum</name>
    <name type="common">Garden pea</name>
    <name type="synonym">Lathyrus oleraceus</name>
    <dbReference type="NCBI Taxonomy" id="3888"/>
    <lineage>
        <taxon>Eukaryota</taxon>
        <taxon>Viridiplantae</taxon>
        <taxon>Streptophyta</taxon>
        <taxon>Embryophyta</taxon>
        <taxon>Tracheophyta</taxon>
        <taxon>Spermatophyta</taxon>
        <taxon>Magnoliopsida</taxon>
        <taxon>eudicotyledons</taxon>
        <taxon>Gunneridae</taxon>
        <taxon>Pentapetalae</taxon>
        <taxon>rosids</taxon>
        <taxon>fabids</taxon>
        <taxon>Fabales</taxon>
        <taxon>Fabaceae</taxon>
        <taxon>Papilionoideae</taxon>
        <taxon>50 kb inversion clade</taxon>
        <taxon>NPAAA clade</taxon>
        <taxon>Hologalegina</taxon>
        <taxon>IRL clade</taxon>
        <taxon>Fabeae</taxon>
        <taxon>Lathyrus</taxon>
    </lineage>
</organism>
<dbReference type="EMBL" id="JAMSHJ010000003">
    <property type="protein sequence ID" value="KAI5428512.1"/>
    <property type="molecule type" value="Genomic_DNA"/>
</dbReference>
<feature type="compositionally biased region" description="Polar residues" evidence="2">
    <location>
        <begin position="724"/>
        <end position="759"/>
    </location>
</feature>
<evidence type="ECO:0008006" key="5">
    <source>
        <dbReference type="Google" id="ProtNLM"/>
    </source>
</evidence>
<feature type="compositionally biased region" description="Low complexity" evidence="2">
    <location>
        <begin position="351"/>
        <end position="363"/>
    </location>
</feature>
<feature type="coiled-coil region" evidence="1">
    <location>
        <begin position="367"/>
        <end position="440"/>
    </location>
</feature>
<keyword evidence="4" id="KW-1185">Reference proteome</keyword>
<name>A0A9D5AY23_PEA</name>
<dbReference type="GO" id="GO:0031267">
    <property type="term" value="F:small GTPase binding"/>
    <property type="evidence" value="ECO:0007669"/>
    <property type="project" value="TreeGrafter"/>
</dbReference>
<dbReference type="GO" id="GO:0007030">
    <property type="term" value="P:Golgi organization"/>
    <property type="evidence" value="ECO:0007669"/>
    <property type="project" value="TreeGrafter"/>
</dbReference>
<protein>
    <recommendedName>
        <fullName evidence="5">Golgin candidate 3</fullName>
    </recommendedName>
</protein>
<feature type="region of interest" description="Disordered" evidence="2">
    <location>
        <begin position="689"/>
        <end position="795"/>
    </location>
</feature>
<evidence type="ECO:0000256" key="1">
    <source>
        <dbReference type="SAM" id="Coils"/>
    </source>
</evidence>
<keyword evidence="1" id="KW-0175">Coiled coil</keyword>
<dbReference type="Proteomes" id="UP001058974">
    <property type="component" value="Chromosome 3"/>
</dbReference>
<dbReference type="PANTHER" id="PTHR18921">
    <property type="entry name" value="MYOSIN HEAVY CHAIN - RELATED"/>
    <property type="match status" value="1"/>
</dbReference>
<feature type="compositionally biased region" description="Polar residues" evidence="2">
    <location>
        <begin position="125"/>
        <end position="150"/>
    </location>
</feature>
<feature type="compositionally biased region" description="Polar residues" evidence="2">
    <location>
        <begin position="766"/>
        <end position="789"/>
    </location>
</feature>
<accession>A0A9D5AY23</accession>
<dbReference type="GO" id="GO:0006888">
    <property type="term" value="P:endoplasmic reticulum to Golgi vesicle-mediated transport"/>
    <property type="evidence" value="ECO:0007669"/>
    <property type="project" value="TreeGrafter"/>
</dbReference>
<feature type="region of interest" description="Disordered" evidence="2">
    <location>
        <begin position="335"/>
        <end position="367"/>
    </location>
</feature>
<dbReference type="GO" id="GO:0005794">
    <property type="term" value="C:Golgi apparatus"/>
    <property type="evidence" value="ECO:0007669"/>
    <property type="project" value="TreeGrafter"/>
</dbReference>
<dbReference type="Gramene" id="Psat3g105680.3">
    <property type="protein sequence ID" value="Psat3g105680.3.cds"/>
    <property type="gene ID" value="Psat3g105680"/>
</dbReference>
<feature type="compositionally biased region" description="Polar residues" evidence="2">
    <location>
        <begin position="52"/>
        <end position="73"/>
    </location>
</feature>